<keyword evidence="1" id="KW-1133">Transmembrane helix</keyword>
<comment type="caution">
    <text evidence="2">The sequence shown here is derived from an EMBL/GenBank/DDBJ whole genome shotgun (WGS) entry which is preliminary data.</text>
</comment>
<feature type="transmembrane region" description="Helical" evidence="1">
    <location>
        <begin position="97"/>
        <end position="115"/>
    </location>
</feature>
<keyword evidence="1" id="KW-0472">Membrane</keyword>
<evidence type="ECO:0000313" key="2">
    <source>
        <dbReference type="EMBL" id="MEK8048028.1"/>
    </source>
</evidence>
<proteinExistence type="predicted"/>
<evidence type="ECO:0000256" key="1">
    <source>
        <dbReference type="SAM" id="Phobius"/>
    </source>
</evidence>
<feature type="transmembrane region" description="Helical" evidence="1">
    <location>
        <begin position="65"/>
        <end position="88"/>
    </location>
</feature>
<evidence type="ECO:0000313" key="3">
    <source>
        <dbReference type="Proteomes" id="UP001379945"/>
    </source>
</evidence>
<sequence length="181" mass="19030">MPQTYYLGARSLFVTVTAWVTIVLAALAWGCGLVEQAALASLVPGFGGTLSSAGLPPLSSLLLSYLPWVNGAGLVLSTALLITGVGLLRRLEWARRTFIGLMGVVIVVNLCGLWLQHELAQSLVHSALSQSLIPAAALDLFSSVLTAARAGGVLATLSLSIFMGWVIRRLCTPIVLQEFAA</sequence>
<keyword evidence="3" id="KW-1185">Reference proteome</keyword>
<feature type="transmembrane region" description="Helical" evidence="1">
    <location>
        <begin position="147"/>
        <end position="167"/>
    </location>
</feature>
<reference evidence="2 3" key="1">
    <citation type="submission" date="2024-04" db="EMBL/GenBank/DDBJ databases">
        <title>Novel species of the genus Ideonella isolated from streams.</title>
        <authorList>
            <person name="Lu H."/>
        </authorList>
    </citation>
    <scope>NUCLEOTIDE SEQUENCE [LARGE SCALE GENOMIC DNA]</scope>
    <source>
        <strain evidence="2 3">LYT19W</strain>
    </source>
</reference>
<name>A0ABU9C810_9BURK</name>
<accession>A0ABU9C810</accession>
<gene>
    <name evidence="2" type="ORF">AACH00_16835</name>
</gene>
<organism evidence="2 3">
    <name type="scientific">Ideonella margarita</name>
    <dbReference type="NCBI Taxonomy" id="2984191"/>
    <lineage>
        <taxon>Bacteria</taxon>
        <taxon>Pseudomonadati</taxon>
        <taxon>Pseudomonadota</taxon>
        <taxon>Betaproteobacteria</taxon>
        <taxon>Burkholderiales</taxon>
        <taxon>Sphaerotilaceae</taxon>
        <taxon>Ideonella</taxon>
    </lineage>
</organism>
<dbReference type="Proteomes" id="UP001379945">
    <property type="component" value="Unassembled WGS sequence"/>
</dbReference>
<feature type="transmembrane region" description="Helical" evidence="1">
    <location>
        <begin position="12"/>
        <end position="30"/>
    </location>
</feature>
<protein>
    <submittedName>
        <fullName evidence="2">Uncharacterized protein</fullName>
    </submittedName>
</protein>
<dbReference type="RefSeq" id="WP_341400343.1">
    <property type="nucleotide sequence ID" value="NZ_JBBUTI010000013.1"/>
</dbReference>
<keyword evidence="1" id="KW-0812">Transmembrane</keyword>
<dbReference type="EMBL" id="JBBUTI010000013">
    <property type="protein sequence ID" value="MEK8048028.1"/>
    <property type="molecule type" value="Genomic_DNA"/>
</dbReference>